<feature type="compositionally biased region" description="Polar residues" evidence="1">
    <location>
        <begin position="785"/>
        <end position="794"/>
    </location>
</feature>
<dbReference type="AlphaFoldDB" id="A0A0X3PBJ6"/>
<feature type="compositionally biased region" description="Basic and acidic residues" evidence="1">
    <location>
        <begin position="257"/>
        <end position="267"/>
    </location>
</feature>
<dbReference type="InterPro" id="IPR045117">
    <property type="entry name" value="ATXN2-like"/>
</dbReference>
<feature type="region of interest" description="Disordered" evidence="1">
    <location>
        <begin position="496"/>
        <end position="516"/>
    </location>
</feature>
<feature type="region of interest" description="Disordered" evidence="1">
    <location>
        <begin position="590"/>
        <end position="633"/>
    </location>
</feature>
<feature type="region of interest" description="Disordered" evidence="1">
    <location>
        <begin position="1"/>
        <end position="30"/>
    </location>
</feature>
<dbReference type="PANTHER" id="PTHR12854">
    <property type="entry name" value="ATAXIN 2-RELATED"/>
    <property type="match status" value="1"/>
</dbReference>
<dbReference type="PANTHER" id="PTHR12854:SF7">
    <property type="entry name" value="ATAXIN-2 HOMOLOG"/>
    <property type="match status" value="1"/>
</dbReference>
<dbReference type="Pfam" id="PF06741">
    <property type="entry name" value="LsmAD"/>
    <property type="match status" value="1"/>
</dbReference>
<dbReference type="InterPro" id="IPR009604">
    <property type="entry name" value="LsmAD_domain"/>
</dbReference>
<accession>A0A0X3PBJ6</accession>
<evidence type="ECO:0000256" key="1">
    <source>
        <dbReference type="SAM" id="MobiDB-lite"/>
    </source>
</evidence>
<feature type="compositionally biased region" description="Polar residues" evidence="1">
    <location>
        <begin position="590"/>
        <end position="615"/>
    </location>
</feature>
<feature type="compositionally biased region" description="Polar residues" evidence="1">
    <location>
        <begin position="622"/>
        <end position="631"/>
    </location>
</feature>
<reference evidence="3" key="1">
    <citation type="submission" date="2016-01" db="EMBL/GenBank/DDBJ databases">
        <title>Reference transcriptome for the parasite Schistocephalus solidus: insights into the molecular evolution of parasitism.</title>
        <authorList>
            <person name="Hebert F.O."/>
            <person name="Grambauer S."/>
            <person name="Barber I."/>
            <person name="Landry C.R."/>
            <person name="Aubin-Horth N."/>
        </authorList>
    </citation>
    <scope>NUCLEOTIDE SEQUENCE</scope>
</reference>
<evidence type="ECO:0000259" key="2">
    <source>
        <dbReference type="SMART" id="SM01272"/>
    </source>
</evidence>
<dbReference type="GO" id="GO:0034063">
    <property type="term" value="P:stress granule assembly"/>
    <property type="evidence" value="ECO:0007669"/>
    <property type="project" value="TreeGrafter"/>
</dbReference>
<sequence>MSNYPKRMPKPNQRATRKKTQSAMHVGKANSLQCPPQCSNEVGLYANQQLTYYLARYMMGNVGEIYTNNCMCVGVIKAISPNGNFGLTCVRTVRYDSTPETYEIDEEKMVPLSEIKKVILRNVDPSECQKAEYRTQENPSADSHFTSPDDPDTCLEQYFHSVDEAEACSLNSEENFPPEDMFEINEKRFNVTSSYQASLEGYTMPLDKSDPDFKAKEEYCAKIAQEIEAGGDANAWDTMIDEDVECNEELQFSAVLKEGEPGRDIKSYTRVGRKGPRGGQRLHLQRESADGRPGGGPNYSTKTAPSQEPSKSANSDNIGRQSTSVNQNTDSSATSEVAAEGESAQGHPTDASLPTATDGDDSKEPTSVPPKKEEKKKFTLDPNAPEFKPSGMTHPPIESAVLPQLAPYSYINSGFSQPIPCGQLSVPAFPVPGQPHLINGNLSPASVPFCLPSSVSYVFPQGLASQIPTVAAIRQPQGAVFPQPLAVISQQPPVMGTQQATNSTSTSKSNVRSNVPTGAYNRQRSIEQPGQLPQTVPFQMFSHQPPSGFPFVHPGSHPQLGLQLITPASAALTSPSYSGLSTIANSIPVSQSSGQPVLSNQHLPQSLPIQSGQPNAQPPTSLPQNQPQGSQFHPCYQHVVGSVQPQSAQMAAYSAQYAQNQLLGSQPTSVSGAFGFYPQGLIPVPVGPNQLTLTNQGLSQQPGSQVHHPGQQTNALSQQQQLQFSAQQQNTAGLTVPTAQQSQQLLLANQYQAQSNFMAAQQLFSQNPSQLQAVLTMMANPQAMQNSLNPSSLHPQPHPMLYMPQQPNGTI</sequence>
<feature type="compositionally biased region" description="Basic and acidic residues" evidence="1">
    <location>
        <begin position="360"/>
        <end position="379"/>
    </location>
</feature>
<dbReference type="EMBL" id="GEEE01013921">
    <property type="protein sequence ID" value="JAP49304.1"/>
    <property type="molecule type" value="Transcribed_RNA"/>
</dbReference>
<feature type="domain" description="LsmAD" evidence="2">
    <location>
        <begin position="189"/>
        <end position="258"/>
    </location>
</feature>
<protein>
    <recommendedName>
        <fullName evidence="2">LsmAD domain-containing protein</fullName>
    </recommendedName>
</protein>
<organism evidence="3">
    <name type="scientific">Schistocephalus solidus</name>
    <name type="common">Tapeworm</name>
    <dbReference type="NCBI Taxonomy" id="70667"/>
    <lineage>
        <taxon>Eukaryota</taxon>
        <taxon>Metazoa</taxon>
        <taxon>Spiralia</taxon>
        <taxon>Lophotrochozoa</taxon>
        <taxon>Platyhelminthes</taxon>
        <taxon>Cestoda</taxon>
        <taxon>Eucestoda</taxon>
        <taxon>Diphyllobothriidea</taxon>
        <taxon>Diphyllobothriidae</taxon>
        <taxon>Schistocephalus</taxon>
    </lineage>
</organism>
<feature type="compositionally biased region" description="Polar residues" evidence="1">
    <location>
        <begin position="298"/>
        <end position="335"/>
    </location>
</feature>
<dbReference type="SMART" id="SM01272">
    <property type="entry name" value="LsmAD"/>
    <property type="match status" value="1"/>
</dbReference>
<evidence type="ECO:0000313" key="3">
    <source>
        <dbReference type="EMBL" id="JAP49304.1"/>
    </source>
</evidence>
<name>A0A0X3PBJ6_SCHSO</name>
<feature type="region of interest" description="Disordered" evidence="1">
    <location>
        <begin position="785"/>
        <end position="811"/>
    </location>
</feature>
<proteinExistence type="predicted"/>
<feature type="region of interest" description="Disordered" evidence="1">
    <location>
        <begin position="253"/>
        <end position="395"/>
    </location>
</feature>
<feature type="region of interest" description="Disordered" evidence="1">
    <location>
        <begin position="692"/>
        <end position="720"/>
    </location>
</feature>
<gene>
    <name evidence="3" type="ORF">TR142668</name>
</gene>
<feature type="compositionally biased region" description="Polar residues" evidence="1">
    <location>
        <begin position="692"/>
        <end position="704"/>
    </location>
</feature>
<dbReference type="GO" id="GO:0003729">
    <property type="term" value="F:mRNA binding"/>
    <property type="evidence" value="ECO:0007669"/>
    <property type="project" value="TreeGrafter"/>
</dbReference>
<dbReference type="GO" id="GO:0010494">
    <property type="term" value="C:cytoplasmic stress granule"/>
    <property type="evidence" value="ECO:0007669"/>
    <property type="project" value="TreeGrafter"/>
</dbReference>
<feature type="compositionally biased region" description="Low complexity" evidence="1">
    <location>
        <begin position="711"/>
        <end position="720"/>
    </location>
</feature>